<dbReference type="Gene3D" id="3.30.2310.20">
    <property type="entry name" value="RelE-like"/>
    <property type="match status" value="1"/>
</dbReference>
<accession>A0A383S6P3</accession>
<dbReference type="InterPro" id="IPR007711">
    <property type="entry name" value="HigB-1"/>
</dbReference>
<evidence type="ECO:0000313" key="1">
    <source>
        <dbReference type="EMBL" id="SYZ33587.1"/>
    </source>
</evidence>
<keyword evidence="2" id="KW-1185">Reference proteome</keyword>
<dbReference type="PANTHER" id="PTHR40266">
    <property type="entry name" value="TOXIN HIGB-1"/>
    <property type="match status" value="1"/>
</dbReference>
<dbReference type="InterPro" id="IPR035093">
    <property type="entry name" value="RelE/ParE_toxin_dom_sf"/>
</dbReference>
<dbReference type="AlphaFoldDB" id="A0A383S6P3"/>
<reference evidence="2" key="1">
    <citation type="submission" date="2018-08" db="EMBL/GenBank/DDBJ databases">
        <authorList>
            <person name="Hornung B."/>
        </authorList>
    </citation>
    <scope>NUCLEOTIDE SEQUENCE [LARGE SCALE GENOMIC DNA]</scope>
</reference>
<dbReference type="Proteomes" id="UP000263928">
    <property type="component" value="Unassembled WGS sequence"/>
</dbReference>
<dbReference type="EMBL" id="UNQJ01000009">
    <property type="protein sequence ID" value="SYZ33587.1"/>
    <property type="molecule type" value="Genomic_DNA"/>
</dbReference>
<dbReference type="PANTHER" id="PTHR40266:SF2">
    <property type="entry name" value="TOXIN HIGB-1"/>
    <property type="match status" value="1"/>
</dbReference>
<gene>
    <name evidence="1" type="ORF">PROPAUS_1506</name>
</gene>
<name>A0A383S6P3_9ACTN</name>
<proteinExistence type="predicted"/>
<dbReference type="SUPFAM" id="SSF143011">
    <property type="entry name" value="RelE-like"/>
    <property type="match status" value="1"/>
</dbReference>
<evidence type="ECO:0000313" key="2">
    <source>
        <dbReference type="Proteomes" id="UP000263928"/>
    </source>
</evidence>
<protein>
    <submittedName>
        <fullName evidence="1">Toxin HigB-1</fullName>
    </submittedName>
</protein>
<dbReference type="Pfam" id="PF05015">
    <property type="entry name" value="HigB-like_toxin"/>
    <property type="match status" value="1"/>
</dbReference>
<sequence length="128" mass="14632">MPPESSTRVADGDVVKVRMTYGVIDAYRHACHSGWVIRSFGDRDTELVWLREPARRIDPRVHKTANRKLHQLDAAVSLNSLRVPPGNHLEALRGDRKGQHSIRINDQWRICFVWTAAGPENGIIEDYH</sequence>
<organism evidence="1 2">
    <name type="scientific">Propionibacterium australiense</name>
    <dbReference type="NCBI Taxonomy" id="119981"/>
    <lineage>
        <taxon>Bacteria</taxon>
        <taxon>Bacillati</taxon>
        <taxon>Actinomycetota</taxon>
        <taxon>Actinomycetes</taxon>
        <taxon>Propionibacteriales</taxon>
        <taxon>Propionibacteriaceae</taxon>
        <taxon>Propionibacterium</taxon>
    </lineage>
</organism>